<name>A0A1C4V4S4_9ACTN</name>
<reference evidence="3" key="1">
    <citation type="submission" date="2016-06" db="EMBL/GenBank/DDBJ databases">
        <authorList>
            <person name="Varghese N."/>
            <person name="Submissions Spin"/>
        </authorList>
    </citation>
    <scope>NUCLEOTIDE SEQUENCE [LARGE SCALE GENOMIC DNA]</scope>
    <source>
        <strain evidence="3">DSM 44100</strain>
    </source>
</reference>
<dbReference type="STRING" id="121616.GA0070216_102125"/>
<protein>
    <submittedName>
        <fullName evidence="2">Uncharacterized protein</fullName>
    </submittedName>
</protein>
<dbReference type="Proteomes" id="UP000198797">
    <property type="component" value="Unassembled WGS sequence"/>
</dbReference>
<gene>
    <name evidence="2" type="ORF">GA0070216_102125</name>
</gene>
<keyword evidence="3" id="KW-1185">Reference proteome</keyword>
<evidence type="ECO:0000313" key="3">
    <source>
        <dbReference type="Proteomes" id="UP000198797"/>
    </source>
</evidence>
<organism evidence="2 3">
    <name type="scientific">Micromonospora matsumotoense</name>
    <dbReference type="NCBI Taxonomy" id="121616"/>
    <lineage>
        <taxon>Bacteria</taxon>
        <taxon>Bacillati</taxon>
        <taxon>Actinomycetota</taxon>
        <taxon>Actinomycetes</taxon>
        <taxon>Micromonosporales</taxon>
        <taxon>Micromonosporaceae</taxon>
        <taxon>Micromonospora</taxon>
    </lineage>
</organism>
<accession>A0A1C4V4S4</accession>
<sequence length="65" mass="6874">MPKDDRPKPAPNPSSPTPMPPPPPAPPIVPGPIGPFIPPYRGPGRMINVAPPAQWITGRNRGPAR</sequence>
<proteinExistence type="predicted"/>
<feature type="region of interest" description="Disordered" evidence="1">
    <location>
        <begin position="1"/>
        <end position="65"/>
    </location>
</feature>
<evidence type="ECO:0000256" key="1">
    <source>
        <dbReference type="SAM" id="MobiDB-lite"/>
    </source>
</evidence>
<dbReference type="EMBL" id="FMCU01000002">
    <property type="protein sequence ID" value="SCE79012.1"/>
    <property type="molecule type" value="Genomic_DNA"/>
</dbReference>
<evidence type="ECO:0000313" key="2">
    <source>
        <dbReference type="EMBL" id="SCE79012.1"/>
    </source>
</evidence>
<feature type="compositionally biased region" description="Pro residues" evidence="1">
    <location>
        <begin position="9"/>
        <end position="41"/>
    </location>
</feature>
<dbReference type="AlphaFoldDB" id="A0A1C4V4S4"/>